<reference evidence="2 3" key="1">
    <citation type="submission" date="2014-11" db="EMBL/GenBank/DDBJ databases">
        <title>Symbiosis island explosion on the genome of extra-slow-growing strains of soybean bradyrhizobia with massive insertion sequences.</title>
        <authorList>
            <person name="Iida T."/>
            <person name="Minamisawa K."/>
        </authorList>
    </citation>
    <scope>NUCLEOTIDE SEQUENCE [LARGE SCALE GENOMIC DNA]</scope>
    <source>
        <strain evidence="2 3">NK6</strain>
    </source>
</reference>
<organism evidence="2 3">
    <name type="scientific">Bradyrhizobium diazoefficiens</name>
    <dbReference type="NCBI Taxonomy" id="1355477"/>
    <lineage>
        <taxon>Bacteria</taxon>
        <taxon>Pseudomonadati</taxon>
        <taxon>Pseudomonadota</taxon>
        <taxon>Alphaproteobacteria</taxon>
        <taxon>Hyphomicrobiales</taxon>
        <taxon>Nitrobacteraceae</taxon>
        <taxon>Bradyrhizobium</taxon>
    </lineage>
</organism>
<sequence length="47" mass="5043">MRRLVFAIALLAVASAGISASFAAVHHAKTLTFSERFAPALELMAKR</sequence>
<evidence type="ECO:0000313" key="3">
    <source>
        <dbReference type="Proteomes" id="UP000063308"/>
    </source>
</evidence>
<dbReference type="RefSeq" id="WP_165448150.1">
    <property type="nucleotide sequence ID" value="NZ_AJQI01000202.1"/>
</dbReference>
<dbReference type="GeneID" id="46496349"/>
<proteinExistence type="predicted"/>
<gene>
    <name evidence="2" type="ORF">NK6_7918</name>
</gene>
<feature type="chain" id="PRO_5030006296" evidence="1">
    <location>
        <begin position="24"/>
        <end position="47"/>
    </location>
</feature>
<dbReference type="AlphaFoldDB" id="A0A0E4BVN3"/>
<keyword evidence="1" id="KW-0732">Signal</keyword>
<name>A0A0E4BVN3_9BRAD</name>
<accession>A0A0E4BVN3</accession>
<evidence type="ECO:0000256" key="1">
    <source>
        <dbReference type="SAM" id="SignalP"/>
    </source>
</evidence>
<dbReference type="EMBL" id="AP014685">
    <property type="protein sequence ID" value="BAR61069.1"/>
    <property type="molecule type" value="Genomic_DNA"/>
</dbReference>
<dbReference type="Proteomes" id="UP000063308">
    <property type="component" value="Chromosome"/>
</dbReference>
<feature type="signal peptide" evidence="1">
    <location>
        <begin position="1"/>
        <end position="23"/>
    </location>
</feature>
<protein>
    <submittedName>
        <fullName evidence="2">Uncharacterized protein</fullName>
    </submittedName>
</protein>
<evidence type="ECO:0000313" key="2">
    <source>
        <dbReference type="EMBL" id="BAR61069.1"/>
    </source>
</evidence>